<evidence type="ECO:0000313" key="5">
    <source>
        <dbReference type="WBParaSite" id="SCUD_0000536401-mRNA-1"/>
    </source>
</evidence>
<evidence type="ECO:0000313" key="4">
    <source>
        <dbReference type="Proteomes" id="UP000279833"/>
    </source>
</evidence>
<dbReference type="EMBL" id="UZAK01008610">
    <property type="protein sequence ID" value="VDO95125.1"/>
    <property type="molecule type" value="Genomic_DNA"/>
</dbReference>
<dbReference type="AlphaFoldDB" id="A0A183JRM5"/>
<dbReference type="InterPro" id="IPR032017">
    <property type="entry name" value="FAM76"/>
</dbReference>
<evidence type="ECO:0000256" key="2">
    <source>
        <dbReference type="ARBA" id="ARBA00023054"/>
    </source>
</evidence>
<dbReference type="Proteomes" id="UP000279833">
    <property type="component" value="Unassembled WGS sequence"/>
</dbReference>
<keyword evidence="2" id="KW-0175">Coiled coil</keyword>
<dbReference type="WBParaSite" id="SCUD_0000536401-mRNA-1">
    <property type="protein sequence ID" value="SCUD_0000536401-mRNA-1"/>
    <property type="gene ID" value="SCUD_0000536401"/>
</dbReference>
<dbReference type="Pfam" id="PF16046">
    <property type="entry name" value="FAM76"/>
    <property type="match status" value="1"/>
</dbReference>
<protein>
    <submittedName>
        <fullName evidence="5">Laminin EGF-like domain-containing protein</fullName>
    </submittedName>
</protein>
<gene>
    <name evidence="3" type="ORF">SCUD_LOCUS5364</name>
</gene>
<evidence type="ECO:0000256" key="1">
    <source>
        <dbReference type="ARBA" id="ARBA00009097"/>
    </source>
</evidence>
<organism evidence="5">
    <name type="scientific">Schistosoma curassoni</name>
    <dbReference type="NCBI Taxonomy" id="6186"/>
    <lineage>
        <taxon>Eukaryota</taxon>
        <taxon>Metazoa</taxon>
        <taxon>Spiralia</taxon>
        <taxon>Lophotrochozoa</taxon>
        <taxon>Platyhelminthes</taxon>
        <taxon>Trematoda</taxon>
        <taxon>Digenea</taxon>
        <taxon>Strigeidida</taxon>
        <taxon>Schistosomatoidea</taxon>
        <taxon>Schistosomatidae</taxon>
        <taxon>Schistosoma</taxon>
    </lineage>
</organism>
<name>A0A183JRM5_9TREM</name>
<keyword evidence="4" id="KW-1185">Reference proteome</keyword>
<dbReference type="GO" id="GO:0016607">
    <property type="term" value="C:nuclear speck"/>
    <property type="evidence" value="ECO:0007669"/>
    <property type="project" value="TreeGrafter"/>
</dbReference>
<dbReference type="PANTHER" id="PTHR46176">
    <property type="entry name" value="LD21662P"/>
    <property type="match status" value="1"/>
</dbReference>
<dbReference type="STRING" id="6186.A0A183JRM5"/>
<evidence type="ECO:0000313" key="3">
    <source>
        <dbReference type="EMBL" id="VDO95125.1"/>
    </source>
</evidence>
<comment type="similarity">
    <text evidence="1">Belongs to the FAM76 family.</text>
</comment>
<accession>A0A183JRM5</accession>
<reference evidence="5" key="1">
    <citation type="submission" date="2016-06" db="UniProtKB">
        <authorList>
            <consortium name="WormBaseParasite"/>
        </authorList>
    </citation>
    <scope>IDENTIFICATION</scope>
</reference>
<sequence length="162" mass="18618">FIFPTASQCIGLRIADQPLLRCGGICPHCQSLKSKYGEPQSCSICNLKTAFGSALVCQRCLHYRNRFGEPRQCHSCGNTCAFLKDEVRFTIKWRVVLSNWLKMRFNILGAMSDQKALFHSQNKTLNHGVPRLIHLFQHWLPLERRCSSCMRNLQHVSGYFTI</sequence>
<dbReference type="PANTHER" id="PTHR46176:SF1">
    <property type="entry name" value="LD21662P"/>
    <property type="match status" value="1"/>
</dbReference>
<reference evidence="3 4" key="2">
    <citation type="submission" date="2018-11" db="EMBL/GenBank/DDBJ databases">
        <authorList>
            <consortium name="Pathogen Informatics"/>
        </authorList>
    </citation>
    <scope>NUCLEOTIDE SEQUENCE [LARGE SCALE GENOMIC DNA]</scope>
    <source>
        <strain evidence="3">Dakar</strain>
        <strain evidence="4">Dakar, Senegal</strain>
    </source>
</reference>
<proteinExistence type="inferred from homology"/>